<evidence type="ECO:0000256" key="6">
    <source>
        <dbReference type="ARBA" id="ARBA00023034"/>
    </source>
</evidence>
<keyword evidence="7" id="KW-0472">Membrane</keyword>
<dbReference type="Proteomes" id="UP000316621">
    <property type="component" value="Chromosome 6"/>
</dbReference>
<dbReference type="EMBL" id="CM010720">
    <property type="protein sequence ID" value="RZC67385.1"/>
    <property type="molecule type" value="Genomic_DNA"/>
</dbReference>
<dbReference type="PANTHER" id="PTHR21311">
    <property type="entry name" value="CONSERVED OLIGOMERIC GOLGI COMPLEX COMPONENT 8"/>
    <property type="match status" value="1"/>
</dbReference>
<reference evidence="10 11" key="1">
    <citation type="journal article" date="2018" name="Science">
        <title>The opium poppy genome and morphinan production.</title>
        <authorList>
            <person name="Guo L."/>
            <person name="Winzer T."/>
            <person name="Yang X."/>
            <person name="Li Y."/>
            <person name="Ning Z."/>
            <person name="He Z."/>
            <person name="Teodor R."/>
            <person name="Lu Y."/>
            <person name="Bowser T.A."/>
            <person name="Graham I.A."/>
            <person name="Ye K."/>
        </authorList>
    </citation>
    <scope>NUCLEOTIDE SEQUENCE [LARGE SCALE GENOMIC DNA]</scope>
    <source>
        <strain evidence="11">cv. HN1</strain>
        <tissue evidence="10">Leaves</tissue>
    </source>
</reference>
<dbReference type="GO" id="GO:0006891">
    <property type="term" value="P:intra-Golgi vesicle-mediated transport"/>
    <property type="evidence" value="ECO:0007669"/>
    <property type="project" value="TreeGrafter"/>
</dbReference>
<gene>
    <name evidence="10" type="ORF">C5167_011088</name>
</gene>
<evidence type="ECO:0000256" key="9">
    <source>
        <dbReference type="SAM" id="MobiDB-lite"/>
    </source>
</evidence>
<dbReference type="STRING" id="3469.A0A4Y7K5V6"/>
<evidence type="ECO:0000256" key="5">
    <source>
        <dbReference type="ARBA" id="ARBA00022927"/>
    </source>
</evidence>
<comment type="similarity">
    <text evidence="2">Belongs to the COG8 family.</text>
</comment>
<name>A0A4Y7K5V6_PAPSO</name>
<dbReference type="PANTHER" id="PTHR21311:SF0">
    <property type="entry name" value="CONSERVED OLIGOMERIC GOLGI COMPLEX SUBUNIT 8"/>
    <property type="match status" value="1"/>
</dbReference>
<protein>
    <recommendedName>
        <fullName evidence="3">Conserved oligomeric Golgi complex subunit 8</fullName>
    </recommendedName>
    <alternativeName>
        <fullName evidence="8">Component of oligomeric Golgi complex 8</fullName>
    </alternativeName>
</protein>
<sequence>MEHPPLAIFVNGVSAAMNELRPCAPVSLKLVLAQELIKGLRAVSDSLMLYNATRMLRQSESQLFLSLCRAFLEVAYPHSATCFGRCYPGGAALITESKSLFDGVSQLLAVAAPPPPPAPTRELPRVNESEENHVSQNNSDLVAVENGVSSDAQAEHSEQSETPEVDGSEQTSTPAEKQGEEA</sequence>
<evidence type="ECO:0000256" key="4">
    <source>
        <dbReference type="ARBA" id="ARBA00022448"/>
    </source>
</evidence>
<keyword evidence="5" id="KW-0653">Protein transport</keyword>
<dbReference type="GO" id="GO:0000139">
    <property type="term" value="C:Golgi membrane"/>
    <property type="evidence" value="ECO:0007669"/>
    <property type="project" value="UniProtKB-SubCell"/>
</dbReference>
<evidence type="ECO:0000313" key="10">
    <source>
        <dbReference type="EMBL" id="RZC67385.1"/>
    </source>
</evidence>
<dbReference type="GO" id="GO:0015031">
    <property type="term" value="P:protein transport"/>
    <property type="evidence" value="ECO:0007669"/>
    <property type="project" value="UniProtKB-KW"/>
</dbReference>
<dbReference type="AlphaFoldDB" id="A0A4Y7K5V6"/>
<evidence type="ECO:0000256" key="2">
    <source>
        <dbReference type="ARBA" id="ARBA00006419"/>
    </source>
</evidence>
<evidence type="ECO:0000256" key="8">
    <source>
        <dbReference type="ARBA" id="ARBA00031347"/>
    </source>
</evidence>
<comment type="subcellular location">
    <subcellularLocation>
        <location evidence="1">Golgi apparatus membrane</location>
        <topology evidence="1">Peripheral membrane protein</topology>
    </subcellularLocation>
</comment>
<dbReference type="Gramene" id="RZC67385">
    <property type="protein sequence ID" value="RZC67385"/>
    <property type="gene ID" value="C5167_011088"/>
</dbReference>
<feature type="compositionally biased region" description="Basic and acidic residues" evidence="9">
    <location>
        <begin position="122"/>
        <end position="133"/>
    </location>
</feature>
<organism evidence="10 11">
    <name type="scientific">Papaver somniferum</name>
    <name type="common">Opium poppy</name>
    <dbReference type="NCBI Taxonomy" id="3469"/>
    <lineage>
        <taxon>Eukaryota</taxon>
        <taxon>Viridiplantae</taxon>
        <taxon>Streptophyta</taxon>
        <taxon>Embryophyta</taxon>
        <taxon>Tracheophyta</taxon>
        <taxon>Spermatophyta</taxon>
        <taxon>Magnoliopsida</taxon>
        <taxon>Ranunculales</taxon>
        <taxon>Papaveraceae</taxon>
        <taxon>Papaveroideae</taxon>
        <taxon>Papaver</taxon>
    </lineage>
</organism>
<keyword evidence="11" id="KW-1185">Reference proteome</keyword>
<accession>A0A4Y7K5V6</accession>
<dbReference type="GO" id="GO:0017119">
    <property type="term" value="C:Golgi transport complex"/>
    <property type="evidence" value="ECO:0007669"/>
    <property type="project" value="InterPro"/>
</dbReference>
<evidence type="ECO:0000256" key="7">
    <source>
        <dbReference type="ARBA" id="ARBA00023136"/>
    </source>
</evidence>
<evidence type="ECO:0000256" key="1">
    <source>
        <dbReference type="ARBA" id="ARBA00004395"/>
    </source>
</evidence>
<proteinExistence type="inferred from homology"/>
<evidence type="ECO:0000313" key="11">
    <source>
        <dbReference type="Proteomes" id="UP000316621"/>
    </source>
</evidence>
<dbReference type="InterPro" id="IPR007255">
    <property type="entry name" value="COG8"/>
</dbReference>
<evidence type="ECO:0000256" key="3">
    <source>
        <dbReference type="ARBA" id="ARBA00020983"/>
    </source>
</evidence>
<keyword evidence="4" id="KW-0813">Transport</keyword>
<keyword evidence="6" id="KW-0333">Golgi apparatus</keyword>
<feature type="region of interest" description="Disordered" evidence="9">
    <location>
        <begin position="112"/>
        <end position="182"/>
    </location>
</feature>